<comment type="caution">
    <text evidence="1">The sequence shown here is derived from an EMBL/GenBank/DDBJ whole genome shotgun (WGS) entry which is preliminary data.</text>
</comment>
<proteinExistence type="predicted"/>
<sequence>MRVDVYFYLSQSGEYGCKIVLPSGKVGRSHPNVEEGEMRNHTHHDFQDSKVVLALRFASEDARNSIAKHELIPFMAAVEMKEQHTEE</sequence>
<name>A0A2M7V5Q7_9BACT</name>
<evidence type="ECO:0000313" key="1">
    <source>
        <dbReference type="EMBL" id="PIZ93948.1"/>
    </source>
</evidence>
<evidence type="ECO:0000313" key="2">
    <source>
        <dbReference type="Proteomes" id="UP000228750"/>
    </source>
</evidence>
<dbReference type="EMBL" id="PFPJ01000029">
    <property type="protein sequence ID" value="PIZ93948.1"/>
    <property type="molecule type" value="Genomic_DNA"/>
</dbReference>
<protein>
    <submittedName>
        <fullName evidence="1">Uncharacterized protein</fullName>
    </submittedName>
</protein>
<accession>A0A2M7V5Q7</accession>
<dbReference type="AlphaFoldDB" id="A0A2M7V5Q7"/>
<organism evidence="1 2">
    <name type="scientific">Candidatus Magasanikbacteria bacterium CG_4_10_14_0_2_um_filter_41_10</name>
    <dbReference type="NCBI Taxonomy" id="1974638"/>
    <lineage>
        <taxon>Bacteria</taxon>
        <taxon>Candidatus Magasanikiibacteriota</taxon>
    </lineage>
</organism>
<reference evidence="2" key="1">
    <citation type="submission" date="2017-09" db="EMBL/GenBank/DDBJ databases">
        <title>Depth-based differentiation of microbial function through sediment-hosted aquifers and enrichment of novel symbionts in the deep terrestrial subsurface.</title>
        <authorList>
            <person name="Probst A.J."/>
            <person name="Ladd B."/>
            <person name="Jarett J.K."/>
            <person name="Geller-Mcgrath D.E."/>
            <person name="Sieber C.M.K."/>
            <person name="Emerson J.B."/>
            <person name="Anantharaman K."/>
            <person name="Thomas B.C."/>
            <person name="Malmstrom R."/>
            <person name="Stieglmeier M."/>
            <person name="Klingl A."/>
            <person name="Woyke T."/>
            <person name="Ryan C.M."/>
            <person name="Banfield J.F."/>
        </authorList>
    </citation>
    <scope>NUCLEOTIDE SEQUENCE [LARGE SCALE GENOMIC DNA]</scope>
</reference>
<dbReference type="Proteomes" id="UP000228750">
    <property type="component" value="Unassembled WGS sequence"/>
</dbReference>
<gene>
    <name evidence="1" type="ORF">COX82_01605</name>
</gene>